<dbReference type="EMBL" id="JABAYA010000379">
    <property type="protein sequence ID" value="KAF7720745.1"/>
    <property type="molecule type" value="Genomic_DNA"/>
</dbReference>
<feature type="compositionally biased region" description="Basic and acidic residues" evidence="2">
    <location>
        <begin position="225"/>
        <end position="244"/>
    </location>
</feature>
<feature type="region of interest" description="Disordered" evidence="2">
    <location>
        <begin position="354"/>
        <end position="400"/>
    </location>
</feature>
<evidence type="ECO:0000256" key="1">
    <source>
        <dbReference type="ARBA" id="ARBA00023125"/>
    </source>
</evidence>
<name>A0A8H7EKS5_9FUNG</name>
<feature type="region of interest" description="Disordered" evidence="2">
    <location>
        <begin position="69"/>
        <end position="89"/>
    </location>
</feature>
<feature type="compositionally biased region" description="Basic residues" evidence="2">
    <location>
        <begin position="69"/>
        <end position="84"/>
    </location>
</feature>
<protein>
    <recommendedName>
        <fullName evidence="3">Cas12f1-like TNB domain-containing protein</fullName>
    </recommendedName>
</protein>
<gene>
    <name evidence="4" type="ORF">EC973_006169</name>
</gene>
<evidence type="ECO:0000256" key="2">
    <source>
        <dbReference type="SAM" id="MobiDB-lite"/>
    </source>
</evidence>
<reference evidence="4" key="1">
    <citation type="submission" date="2020-01" db="EMBL/GenBank/DDBJ databases">
        <title>Genome Sequencing of Three Apophysomyces-Like Fungal Strains Confirms a Novel Fungal Genus in the Mucoromycota with divergent Burkholderia-like Endosymbiotic Bacteria.</title>
        <authorList>
            <person name="Stajich J.E."/>
            <person name="Macias A.M."/>
            <person name="Carter-House D."/>
            <person name="Lovett B."/>
            <person name="Kasson L.R."/>
            <person name="Berry K."/>
            <person name="Grigoriev I."/>
            <person name="Chang Y."/>
            <person name="Spatafora J."/>
            <person name="Kasson M.T."/>
        </authorList>
    </citation>
    <scope>NUCLEOTIDE SEQUENCE</scope>
    <source>
        <strain evidence="4">NRRL A-21654</strain>
    </source>
</reference>
<comment type="caution">
    <text evidence="4">The sequence shown here is derived from an EMBL/GenBank/DDBJ whole genome shotgun (WGS) entry which is preliminary data.</text>
</comment>
<evidence type="ECO:0000259" key="3">
    <source>
        <dbReference type="Pfam" id="PF07282"/>
    </source>
</evidence>
<dbReference type="Pfam" id="PF07282">
    <property type="entry name" value="Cas12f1-like_TNB"/>
    <property type="match status" value="1"/>
</dbReference>
<dbReference type="GO" id="GO:0003677">
    <property type="term" value="F:DNA binding"/>
    <property type="evidence" value="ECO:0007669"/>
    <property type="project" value="UniProtKB-KW"/>
</dbReference>
<evidence type="ECO:0000313" key="5">
    <source>
        <dbReference type="Proteomes" id="UP000605846"/>
    </source>
</evidence>
<sequence>MPTLTRMKSPDDDIEDQGQEEHRESIYRYYDQRFASLRYIGRQEATEEFVSRLINGGDKYWQKNSLNRRRHRLQRRRRKSKRKEKANGQKGLSVDLLLAINLRSKAKWKKATPTRSQKKPLIAFRNAKLFNTIRGKRTGVVSTIYRKLKEKEKRDLCAIIEIDEYKTSKICSNCDRESLTNVKGSLSQSLHAVLKCKTCSTVWNHDLNSCRNIRRLAIYQAHHEDTRPPEFTREKHTSYGDKPHATHAGRSRNSLREDEVRLRYSTREIQHRLAENRGRTNTFIEQPHIRELNTFLLQQQVFANEDSDSDEAPEDGSVAHFEHVNSRPSFFHRQRRLVSQPNLLFFEDEASNDSYDDDTASLDSSDNCSEESSCTDDERAPYLSDSSRSYSERRTTSATVEDSEAALHITTQFDLLQGILLGERQRNTLREPFNPSVTASGSHARGLDSLADENFTIRNDGAFLHKYLTPDGEYDQMLAALAVTIYGSMDPENQPEEEVCCRDIILAGEELYGDDWLSELKCQHLQKAQSNGFSMLDLLTTVTRIRNRM</sequence>
<accession>A0A8H7EKS5</accession>
<keyword evidence="1" id="KW-0238">DNA-binding</keyword>
<organism evidence="4 5">
    <name type="scientific">Apophysomyces ossiformis</name>
    <dbReference type="NCBI Taxonomy" id="679940"/>
    <lineage>
        <taxon>Eukaryota</taxon>
        <taxon>Fungi</taxon>
        <taxon>Fungi incertae sedis</taxon>
        <taxon>Mucoromycota</taxon>
        <taxon>Mucoromycotina</taxon>
        <taxon>Mucoromycetes</taxon>
        <taxon>Mucorales</taxon>
        <taxon>Mucorineae</taxon>
        <taxon>Mucoraceae</taxon>
        <taxon>Apophysomyces</taxon>
    </lineage>
</organism>
<dbReference type="OrthoDB" id="2289364at2759"/>
<evidence type="ECO:0000313" key="4">
    <source>
        <dbReference type="EMBL" id="KAF7720745.1"/>
    </source>
</evidence>
<dbReference type="InterPro" id="IPR010095">
    <property type="entry name" value="Cas12f1-like_TNB"/>
</dbReference>
<dbReference type="Proteomes" id="UP000605846">
    <property type="component" value="Unassembled WGS sequence"/>
</dbReference>
<feature type="region of interest" description="Disordered" evidence="2">
    <location>
        <begin position="225"/>
        <end position="259"/>
    </location>
</feature>
<dbReference type="AlphaFoldDB" id="A0A8H7EKS5"/>
<feature type="region of interest" description="Disordered" evidence="2">
    <location>
        <begin position="1"/>
        <end position="21"/>
    </location>
</feature>
<keyword evidence="5" id="KW-1185">Reference proteome</keyword>
<proteinExistence type="predicted"/>
<feature type="domain" description="Cas12f1-like TNB" evidence="3">
    <location>
        <begin position="144"/>
        <end position="213"/>
    </location>
</feature>
<feature type="compositionally biased region" description="Low complexity" evidence="2">
    <location>
        <begin position="361"/>
        <end position="372"/>
    </location>
</feature>